<evidence type="ECO:0000313" key="3">
    <source>
        <dbReference type="Proteomes" id="UP001177670"/>
    </source>
</evidence>
<gene>
    <name evidence="2" type="ORF">K0M31_013847</name>
</gene>
<organism evidence="2 3">
    <name type="scientific">Melipona bicolor</name>
    <dbReference type="NCBI Taxonomy" id="60889"/>
    <lineage>
        <taxon>Eukaryota</taxon>
        <taxon>Metazoa</taxon>
        <taxon>Ecdysozoa</taxon>
        <taxon>Arthropoda</taxon>
        <taxon>Hexapoda</taxon>
        <taxon>Insecta</taxon>
        <taxon>Pterygota</taxon>
        <taxon>Neoptera</taxon>
        <taxon>Endopterygota</taxon>
        <taxon>Hymenoptera</taxon>
        <taxon>Apocrita</taxon>
        <taxon>Aculeata</taxon>
        <taxon>Apoidea</taxon>
        <taxon>Anthophila</taxon>
        <taxon>Apidae</taxon>
        <taxon>Melipona</taxon>
    </lineage>
</organism>
<name>A0AA40G7M5_9HYME</name>
<keyword evidence="3" id="KW-1185">Reference proteome</keyword>
<feature type="region of interest" description="Disordered" evidence="1">
    <location>
        <begin position="1"/>
        <end position="29"/>
    </location>
</feature>
<reference evidence="2" key="1">
    <citation type="submission" date="2021-10" db="EMBL/GenBank/DDBJ databases">
        <title>Melipona bicolor Genome sequencing and assembly.</title>
        <authorList>
            <person name="Araujo N.S."/>
            <person name="Arias M.C."/>
        </authorList>
    </citation>
    <scope>NUCLEOTIDE SEQUENCE</scope>
    <source>
        <strain evidence="2">USP_2M_L1-L4_2017</strain>
        <tissue evidence="2">Whole body</tissue>
    </source>
</reference>
<dbReference type="EMBL" id="JAHYIQ010000004">
    <property type="protein sequence ID" value="KAK1132461.1"/>
    <property type="molecule type" value="Genomic_DNA"/>
</dbReference>
<feature type="compositionally biased region" description="Polar residues" evidence="1">
    <location>
        <begin position="13"/>
        <end position="26"/>
    </location>
</feature>
<protein>
    <submittedName>
        <fullName evidence="2">Uncharacterized protein</fullName>
    </submittedName>
</protein>
<dbReference type="AlphaFoldDB" id="A0AA40G7M5"/>
<evidence type="ECO:0000313" key="2">
    <source>
        <dbReference type="EMBL" id="KAK1132461.1"/>
    </source>
</evidence>
<dbReference type="Proteomes" id="UP001177670">
    <property type="component" value="Unassembled WGS sequence"/>
</dbReference>
<evidence type="ECO:0000256" key="1">
    <source>
        <dbReference type="SAM" id="MobiDB-lite"/>
    </source>
</evidence>
<comment type="caution">
    <text evidence="2">The sequence shown here is derived from an EMBL/GenBank/DDBJ whole genome shotgun (WGS) entry which is preliminary data.</text>
</comment>
<accession>A0AA40G7M5</accession>
<proteinExistence type="predicted"/>
<sequence>MEESQLHRYAKSPNKTRFSPLESDSGNGDAMRPMAALYTPEHTIMWYSYAQPTQNSSL</sequence>